<dbReference type="EMBL" id="GGEC01087751">
    <property type="protein sequence ID" value="MBX68235.1"/>
    <property type="molecule type" value="Transcribed_RNA"/>
</dbReference>
<dbReference type="AlphaFoldDB" id="A0A2P2QMU8"/>
<evidence type="ECO:0000313" key="1">
    <source>
        <dbReference type="EMBL" id="MBX68235.1"/>
    </source>
</evidence>
<organism evidence="1">
    <name type="scientific">Rhizophora mucronata</name>
    <name type="common">Asiatic mangrove</name>
    <dbReference type="NCBI Taxonomy" id="61149"/>
    <lineage>
        <taxon>Eukaryota</taxon>
        <taxon>Viridiplantae</taxon>
        <taxon>Streptophyta</taxon>
        <taxon>Embryophyta</taxon>
        <taxon>Tracheophyta</taxon>
        <taxon>Spermatophyta</taxon>
        <taxon>Magnoliopsida</taxon>
        <taxon>eudicotyledons</taxon>
        <taxon>Gunneridae</taxon>
        <taxon>Pentapetalae</taxon>
        <taxon>rosids</taxon>
        <taxon>fabids</taxon>
        <taxon>Malpighiales</taxon>
        <taxon>Rhizophoraceae</taxon>
        <taxon>Rhizophora</taxon>
    </lineage>
</organism>
<sequence>MATQAISGQGSPLIIFL</sequence>
<accession>A0A2P2QMU8</accession>
<reference evidence="1" key="1">
    <citation type="submission" date="2018-02" db="EMBL/GenBank/DDBJ databases">
        <title>Rhizophora mucronata_Transcriptome.</title>
        <authorList>
            <person name="Meera S.P."/>
            <person name="Sreeshan A."/>
            <person name="Augustine A."/>
        </authorList>
    </citation>
    <scope>NUCLEOTIDE SEQUENCE</scope>
    <source>
        <tissue evidence="1">Leaf</tissue>
    </source>
</reference>
<name>A0A2P2QMU8_RHIMU</name>
<proteinExistence type="predicted"/>
<protein>
    <submittedName>
        <fullName evidence="1">Uncharacterized protein</fullName>
    </submittedName>
</protein>